<dbReference type="KEGG" id="sapp:SAC06_03045"/>
<dbReference type="RefSeq" id="WP_350258752.1">
    <property type="nucleotide sequence ID" value="NZ_CP138335.1"/>
</dbReference>
<organism evidence="2">
    <name type="scientific">Scrofimicrobium appendicitidis</name>
    <dbReference type="NCBI Taxonomy" id="3079930"/>
    <lineage>
        <taxon>Bacteria</taxon>
        <taxon>Bacillati</taxon>
        <taxon>Actinomycetota</taxon>
        <taxon>Actinomycetes</taxon>
        <taxon>Actinomycetales</taxon>
        <taxon>Actinomycetaceae</taxon>
        <taxon>Scrofimicrobium</taxon>
    </lineage>
</organism>
<name>A0AAU7VA39_9ACTO</name>
<reference evidence="2" key="1">
    <citation type="submission" date="2023-11" db="EMBL/GenBank/DDBJ databases">
        <title>Scrofimicrobium hongkongense sp. nov., isolated from a patient with peritonitis.</title>
        <authorList>
            <person name="Lao H.Y."/>
            <person name="Wong A.Y.P."/>
            <person name="Ng T.L."/>
            <person name="Wong R.Y.L."/>
            <person name="Yau M.C.Y."/>
            <person name="Lam J.Y.W."/>
            <person name="Siu G.K.H."/>
        </authorList>
    </citation>
    <scope>NUCLEOTIDE SEQUENCE</scope>
    <source>
        <strain evidence="2">R131</strain>
    </source>
</reference>
<dbReference type="AlphaFoldDB" id="A0AAU7VA39"/>
<gene>
    <name evidence="2" type="ORF">SAC06_03045</name>
</gene>
<evidence type="ECO:0000256" key="1">
    <source>
        <dbReference type="SAM" id="Coils"/>
    </source>
</evidence>
<sequence length="62" mass="7063">MKDLEAEERARLNAQIEELTNELEAAQIERDQARAATRVMSQALEQMNQLLHPRAGGTDRED</sequence>
<keyword evidence="1" id="KW-0175">Coiled coil</keyword>
<protein>
    <submittedName>
        <fullName evidence="2">Uncharacterized protein</fullName>
    </submittedName>
</protein>
<evidence type="ECO:0000313" key="2">
    <source>
        <dbReference type="EMBL" id="XBW08552.1"/>
    </source>
</evidence>
<proteinExistence type="predicted"/>
<feature type="coiled-coil region" evidence="1">
    <location>
        <begin position="2"/>
        <end position="36"/>
    </location>
</feature>
<dbReference type="EMBL" id="CP138335">
    <property type="protein sequence ID" value="XBW08552.1"/>
    <property type="molecule type" value="Genomic_DNA"/>
</dbReference>
<accession>A0AAU7VA39</accession>